<evidence type="ECO:0000256" key="5">
    <source>
        <dbReference type="SAM" id="MobiDB-lite"/>
    </source>
</evidence>
<feature type="transmembrane region" description="Helical" evidence="6">
    <location>
        <begin position="159"/>
        <end position="178"/>
    </location>
</feature>
<feature type="region of interest" description="Disordered" evidence="5">
    <location>
        <begin position="474"/>
        <end position="494"/>
    </location>
</feature>
<accession>A0A7S3D3Q5</accession>
<dbReference type="EMBL" id="HBIB01012028">
    <property type="protein sequence ID" value="CAE0245652.1"/>
    <property type="molecule type" value="Transcribed_RNA"/>
</dbReference>
<reference evidence="8" key="1">
    <citation type="submission" date="2021-01" db="EMBL/GenBank/DDBJ databases">
        <authorList>
            <person name="Corre E."/>
            <person name="Pelletier E."/>
            <person name="Niang G."/>
            <person name="Scheremetjew M."/>
            <person name="Finn R."/>
            <person name="Kale V."/>
            <person name="Holt S."/>
            <person name="Cochrane G."/>
            <person name="Meng A."/>
            <person name="Brown T."/>
            <person name="Cohen L."/>
        </authorList>
    </citation>
    <scope>NUCLEOTIDE SEQUENCE</scope>
    <source>
        <strain evidence="8">NIES-2562</strain>
    </source>
</reference>
<evidence type="ECO:0000256" key="4">
    <source>
        <dbReference type="ARBA" id="ARBA00023136"/>
    </source>
</evidence>
<sequence>MPALQKDARAKTLQVRSEKGRALFFTQQSTRQSHDYRRATLEEQISRIAATKRKQIRLCSCKGVLNNRSLIDAYKWSSRAFNIFGALCFVLYLVLLVNFDTSFSGYLYESVLVCEEDDPWNIFLPIFIVLSLVSLLLLIWLQIDAVLAFYGTKVLKNGWVILDFVCLGFGLVYAFFFFEADLHQLAFRLAIVCAGNSNFTAEQNDRYALCLRLIRNGFSSTITPVEYEYAYRELRCGSVLRDNTALDGSERYFTWRGLVAVIFQDLFIFSVPIRTFRHSRALRKLLRQIGRAIKDTAALMLLLVVCMLWFAGLAVEIFSSSTFLVNTVNSTLLQEVEDYLKTGSDQAAVAPFSPAVQKRLAMAGSASGVLAKERFNILRSVFSTSTTVSNSTADVDFVNPFDTLSGSVREMVVITFGDLSPALAVMEDTEETPTWKKVVGAFFFFSYVFIAAFVLFSMVTSIITDVVLSSDDDGFDTDEADGEKNVDEKKGGKDKDEKLEIELEEIEDRDEDRRIAQRQVLKNTSKLRQLEKQMNHVVEKLDRMETLLLKIADSVNPPASPPNNGDESLKQERRSAEERRSNEGSSLSSVI</sequence>
<keyword evidence="2 6" id="KW-0812">Transmembrane</keyword>
<feature type="region of interest" description="Disordered" evidence="5">
    <location>
        <begin position="552"/>
        <end position="591"/>
    </location>
</feature>
<evidence type="ECO:0000256" key="6">
    <source>
        <dbReference type="SAM" id="Phobius"/>
    </source>
</evidence>
<evidence type="ECO:0000313" key="9">
    <source>
        <dbReference type="EMBL" id="CAE0245652.1"/>
    </source>
</evidence>
<dbReference type="AlphaFoldDB" id="A0A7S3D3Q5"/>
<feature type="transmembrane region" description="Helical" evidence="6">
    <location>
        <begin position="80"/>
        <end position="99"/>
    </location>
</feature>
<keyword evidence="4 6" id="KW-0472">Membrane</keyword>
<proteinExistence type="predicted"/>
<dbReference type="InterPro" id="IPR005821">
    <property type="entry name" value="Ion_trans_dom"/>
</dbReference>
<feature type="compositionally biased region" description="Basic and acidic residues" evidence="5">
    <location>
        <begin position="482"/>
        <end position="494"/>
    </location>
</feature>
<keyword evidence="3 6" id="KW-1133">Transmembrane helix</keyword>
<dbReference type="GO" id="GO:0016020">
    <property type="term" value="C:membrane"/>
    <property type="evidence" value="ECO:0007669"/>
    <property type="project" value="UniProtKB-SubCell"/>
</dbReference>
<evidence type="ECO:0000313" key="8">
    <source>
        <dbReference type="EMBL" id="CAE0245651.1"/>
    </source>
</evidence>
<protein>
    <recommendedName>
        <fullName evidence="7">Ion transport domain-containing protein</fullName>
    </recommendedName>
</protein>
<feature type="transmembrane region" description="Helical" evidence="6">
    <location>
        <begin position="438"/>
        <end position="459"/>
    </location>
</feature>
<gene>
    <name evidence="8" type="ORF">PBIL07802_LOCUS7833</name>
    <name evidence="9" type="ORF">PBIL07802_LOCUS7834</name>
</gene>
<organism evidence="8">
    <name type="scientific">Palpitomonas bilix</name>
    <dbReference type="NCBI Taxonomy" id="652834"/>
    <lineage>
        <taxon>Eukaryota</taxon>
        <taxon>Eukaryota incertae sedis</taxon>
    </lineage>
</organism>
<feature type="transmembrane region" description="Helical" evidence="6">
    <location>
        <begin position="297"/>
        <end position="318"/>
    </location>
</feature>
<feature type="transmembrane region" description="Helical" evidence="6">
    <location>
        <begin position="253"/>
        <end position="276"/>
    </location>
</feature>
<name>A0A7S3D3Q5_9EUKA</name>
<feature type="domain" description="Ion transport" evidence="7">
    <location>
        <begin position="266"/>
        <end position="465"/>
    </location>
</feature>
<evidence type="ECO:0000256" key="2">
    <source>
        <dbReference type="ARBA" id="ARBA00022692"/>
    </source>
</evidence>
<comment type="subcellular location">
    <subcellularLocation>
        <location evidence="1">Membrane</location>
        <topology evidence="1">Multi-pass membrane protein</topology>
    </subcellularLocation>
</comment>
<evidence type="ECO:0000256" key="3">
    <source>
        <dbReference type="ARBA" id="ARBA00022989"/>
    </source>
</evidence>
<dbReference type="Gene3D" id="1.10.287.70">
    <property type="match status" value="1"/>
</dbReference>
<dbReference type="EMBL" id="HBIB01012027">
    <property type="protein sequence ID" value="CAE0245651.1"/>
    <property type="molecule type" value="Transcribed_RNA"/>
</dbReference>
<feature type="compositionally biased region" description="Basic and acidic residues" evidence="5">
    <location>
        <begin position="567"/>
        <end position="582"/>
    </location>
</feature>
<dbReference type="Pfam" id="PF00520">
    <property type="entry name" value="Ion_trans"/>
    <property type="match status" value="1"/>
</dbReference>
<dbReference type="GO" id="GO:0005216">
    <property type="term" value="F:monoatomic ion channel activity"/>
    <property type="evidence" value="ECO:0007669"/>
    <property type="project" value="InterPro"/>
</dbReference>
<evidence type="ECO:0000256" key="1">
    <source>
        <dbReference type="ARBA" id="ARBA00004141"/>
    </source>
</evidence>
<evidence type="ECO:0000259" key="7">
    <source>
        <dbReference type="Pfam" id="PF00520"/>
    </source>
</evidence>
<feature type="transmembrane region" description="Helical" evidence="6">
    <location>
        <begin position="122"/>
        <end position="147"/>
    </location>
</feature>